<organism evidence="2 3">
    <name type="scientific">Suillus plorans</name>
    <dbReference type="NCBI Taxonomy" id="116603"/>
    <lineage>
        <taxon>Eukaryota</taxon>
        <taxon>Fungi</taxon>
        <taxon>Dikarya</taxon>
        <taxon>Basidiomycota</taxon>
        <taxon>Agaricomycotina</taxon>
        <taxon>Agaricomycetes</taxon>
        <taxon>Agaricomycetidae</taxon>
        <taxon>Boletales</taxon>
        <taxon>Suillineae</taxon>
        <taxon>Suillaceae</taxon>
        <taxon>Suillus</taxon>
    </lineage>
</organism>
<dbReference type="GeneID" id="64592799"/>
<proteinExistence type="predicted"/>
<dbReference type="AlphaFoldDB" id="A0A9P7JA00"/>
<evidence type="ECO:0000313" key="2">
    <source>
        <dbReference type="EMBL" id="KAG1810306.1"/>
    </source>
</evidence>
<evidence type="ECO:0000256" key="1">
    <source>
        <dbReference type="SAM" id="SignalP"/>
    </source>
</evidence>
<dbReference type="EMBL" id="JABBWE010000001">
    <property type="protein sequence ID" value="KAG1810306.1"/>
    <property type="molecule type" value="Genomic_DNA"/>
</dbReference>
<keyword evidence="3" id="KW-1185">Reference proteome</keyword>
<accession>A0A9P7JA00</accession>
<dbReference type="OrthoDB" id="2734890at2759"/>
<sequence length="358" mass="38754">MNTLISILYLALIGLVTALPSSLIPRQDISGLASAFKSCVSLQNSCNATMVDLSNFYNYTSCFLLTACLSGMESPAQVLNVSKAPATQPRLTESVFYAITNGNSYMTQQNYINAYYHQISITPGGSYPDDVTYITDQWSTIAAWTGFCATGNIPYANLVDWLEYSSVPGVCPAVASCNTSTTVPTIQMIPCVPQPITDNGSCTEMATQCEFWVTQGLFQNEYCVLASFCYAWSNTDVLLQQVYPLNASPVPTTAQEAKLSEAVFYNMTGGAASMTQQNVIDAYYGGLTGTWTSLGGTLGGMPEKTDNDGPYPTSTDYVVEFWGIISAWTGFCDTRTIPYDNLADYLSFAATSGYHPTC</sequence>
<dbReference type="RefSeq" id="XP_041167971.1">
    <property type="nucleotide sequence ID" value="XM_041299035.1"/>
</dbReference>
<protein>
    <submittedName>
        <fullName evidence="2">Uncharacterized protein</fullName>
    </submittedName>
</protein>
<name>A0A9P7JA00_9AGAM</name>
<feature type="chain" id="PRO_5040112470" evidence="1">
    <location>
        <begin position="19"/>
        <end position="358"/>
    </location>
</feature>
<keyword evidence="1" id="KW-0732">Signal</keyword>
<reference evidence="2" key="1">
    <citation type="journal article" date="2020" name="New Phytol.">
        <title>Comparative genomics reveals dynamic genome evolution in host specialist ectomycorrhizal fungi.</title>
        <authorList>
            <person name="Lofgren L.A."/>
            <person name="Nguyen N.H."/>
            <person name="Vilgalys R."/>
            <person name="Ruytinx J."/>
            <person name="Liao H.L."/>
            <person name="Branco S."/>
            <person name="Kuo A."/>
            <person name="LaButti K."/>
            <person name="Lipzen A."/>
            <person name="Andreopoulos W."/>
            <person name="Pangilinan J."/>
            <person name="Riley R."/>
            <person name="Hundley H."/>
            <person name="Na H."/>
            <person name="Barry K."/>
            <person name="Grigoriev I.V."/>
            <person name="Stajich J.E."/>
            <person name="Kennedy P.G."/>
        </authorList>
    </citation>
    <scope>NUCLEOTIDE SEQUENCE</scope>
    <source>
        <strain evidence="2">S12</strain>
    </source>
</reference>
<dbReference type="Proteomes" id="UP000719766">
    <property type="component" value="Unassembled WGS sequence"/>
</dbReference>
<feature type="signal peptide" evidence="1">
    <location>
        <begin position="1"/>
        <end position="18"/>
    </location>
</feature>
<gene>
    <name evidence="2" type="ORF">HD556DRAFT_1259893</name>
</gene>
<evidence type="ECO:0000313" key="3">
    <source>
        <dbReference type="Proteomes" id="UP000719766"/>
    </source>
</evidence>
<comment type="caution">
    <text evidence="2">The sequence shown here is derived from an EMBL/GenBank/DDBJ whole genome shotgun (WGS) entry which is preliminary data.</text>
</comment>